<accession>A0ACC0KD12</accession>
<gene>
    <name evidence="1" type="ORF">MSG28_012421</name>
</gene>
<dbReference type="EMBL" id="CM046121">
    <property type="protein sequence ID" value="KAI8434358.1"/>
    <property type="molecule type" value="Genomic_DNA"/>
</dbReference>
<keyword evidence="2" id="KW-1185">Reference proteome</keyword>
<comment type="caution">
    <text evidence="1">The sequence shown here is derived from an EMBL/GenBank/DDBJ whole genome shotgun (WGS) entry which is preliminary data.</text>
</comment>
<dbReference type="Proteomes" id="UP001064048">
    <property type="component" value="Chromosome 21"/>
</dbReference>
<sequence length="1309" mass="146415">MKLNVSYPATGCQKLFEVVDEHKLRIFYEKRMGAEVEADLLGDEWKGYVLRVAGGNDKQGFPMKQGVLTNSTPRRTGERKRKSVRGCIVDANLSVLALEIPGLTDGNVPRRLGPKRASKIRKLFNLSKEDDVRRYVVKRVLPPKEGKENAKPRSKNKAKHCDCSSPRRTPTQALGFDARIKELGQECSTKLNVSYPATGCQKLFEVVDEHKLRIFYEKRMGAEVEADLLGDEWKGYVLRVAGGNDKQGFPMKQGEIPGLTDGNVPRRLGPKRASKIRKLFNLSKEDDVRRYVVKRVLPPKEGKENAKPRSKVRRQEELRRRRSASMRESKSSDKSAPQKSPDLEQLYQNVTGTIMNKNTIEEFKNTDKAALLNSDLKKFHYYYWFAYPAPSQPTVYLKEPSSSITTHFNNKQLENLAQAYKSFDLLQKNFFIILKENDDIALRTLAEVLDPKLPVQNELCVDLSNAYFVFADPSNTSNPGWPMRLFLAALLEHCPFLTKNDIKVIGLRCHVNGAVDRSLVFTVTAPEAWGFRHITFVDNGKVSYSNPTRQVLYTHADCAEGRPKAQAAADNLRLILPTVKSEGFALHIPMPGHPVGESLRPEAEAGVARLRELIASHDASLKDRTLDQQCTVTRPGVAAIAGALAVEILVGLLQHPLRCLPSVAPTCAKFKQCIACSDTVIDKYRKEGVEFVFKVLNSGSYLEEVTGLSELQLTAEMTDSPLKFFMMECCTLRTKSTAFQIITFNTITMTSKSEIIQYVPFMSFVHPSFWHTLTEVKLEVDKLNETVKQINGRFTYREDIGTVFEVDGTSFNKSPDLEQLYQNVTGTIMNKNTIEEFKNTDKAALLNSVGEAMWTNIKTKIWITKPSVLSNFIVISFADLKKFHYYYWFAYPAPSQPTVYLKEPSSSITTHFNNKQLENLAQAYKSFDLLQKNFFIILKENDDIALKTLAEVLDPKLPVQNELCVDLSNAYFVFADPSNTSNPGWPMRLFLAALLEHCPFLTKNDIKVIGLRCHVNGAVDRSLVFTVTAPENVQATESAGWVGWERNDRGNFGPKLANMCLLLGAGTLGCHVARDLLAWGFRHITFVDNGKVSYSNPTRQVLYTHADCAEGRPKAQAAADNLRLILPTVKSEGFALHIPMPGHPVGESLRPEAEAGVARLRELIASHDASLKDRTLDQQCTVTRPGVAAIAGALAVEILVGLLQHPLRIHAPALCNLSEDTQNIPADLQGVLGPIPHSIRGFLHSYQSVAPTCAKFKQCIACSDTVIDKYRKEGVEFVQGAQQWQLLGGSYCLSELQLTAEMTDLYVKL</sequence>
<evidence type="ECO:0000313" key="2">
    <source>
        <dbReference type="Proteomes" id="UP001064048"/>
    </source>
</evidence>
<evidence type="ECO:0000313" key="1">
    <source>
        <dbReference type="EMBL" id="KAI8434358.1"/>
    </source>
</evidence>
<organism evidence="1 2">
    <name type="scientific">Choristoneura fumiferana</name>
    <name type="common">Spruce budworm moth</name>
    <name type="synonym">Archips fumiferana</name>
    <dbReference type="NCBI Taxonomy" id="7141"/>
    <lineage>
        <taxon>Eukaryota</taxon>
        <taxon>Metazoa</taxon>
        <taxon>Ecdysozoa</taxon>
        <taxon>Arthropoda</taxon>
        <taxon>Hexapoda</taxon>
        <taxon>Insecta</taxon>
        <taxon>Pterygota</taxon>
        <taxon>Neoptera</taxon>
        <taxon>Endopterygota</taxon>
        <taxon>Lepidoptera</taxon>
        <taxon>Glossata</taxon>
        <taxon>Ditrysia</taxon>
        <taxon>Tortricoidea</taxon>
        <taxon>Tortricidae</taxon>
        <taxon>Tortricinae</taxon>
        <taxon>Choristoneura</taxon>
    </lineage>
</organism>
<protein>
    <submittedName>
        <fullName evidence="1">Uncharacterized protein</fullName>
    </submittedName>
</protein>
<proteinExistence type="predicted"/>
<reference evidence="1 2" key="1">
    <citation type="journal article" date="2022" name="Genome Biol. Evol.">
        <title>The Spruce Budworm Genome: Reconstructing the Evolutionary History of Antifreeze Proteins.</title>
        <authorList>
            <person name="Beliveau C."/>
            <person name="Gagne P."/>
            <person name="Picq S."/>
            <person name="Vernygora O."/>
            <person name="Keeling C.I."/>
            <person name="Pinkney K."/>
            <person name="Doucet D."/>
            <person name="Wen F."/>
            <person name="Johnston J.S."/>
            <person name="Maaroufi H."/>
            <person name="Boyle B."/>
            <person name="Laroche J."/>
            <person name="Dewar K."/>
            <person name="Juretic N."/>
            <person name="Blackburn G."/>
            <person name="Nisole A."/>
            <person name="Brunet B."/>
            <person name="Brandao M."/>
            <person name="Lumley L."/>
            <person name="Duan J."/>
            <person name="Quan G."/>
            <person name="Lucarotti C.J."/>
            <person name="Roe A.D."/>
            <person name="Sperling F.A.H."/>
            <person name="Levesque R.C."/>
            <person name="Cusson M."/>
        </authorList>
    </citation>
    <scope>NUCLEOTIDE SEQUENCE [LARGE SCALE GENOMIC DNA]</scope>
    <source>
        <strain evidence="1">Glfc:IPQL:Cfum</strain>
    </source>
</reference>
<name>A0ACC0KD12_CHOFU</name>